<evidence type="ECO:0000313" key="9">
    <source>
        <dbReference type="Proteomes" id="UP000051870"/>
    </source>
</evidence>
<evidence type="ECO:0000256" key="4">
    <source>
        <dbReference type="ARBA" id="ARBA00022989"/>
    </source>
</evidence>
<evidence type="ECO:0000256" key="5">
    <source>
        <dbReference type="ARBA" id="ARBA00023136"/>
    </source>
</evidence>
<feature type="transmembrane region" description="Helical" evidence="6">
    <location>
        <begin position="177"/>
        <end position="196"/>
    </location>
</feature>
<dbReference type="GO" id="GO:0016020">
    <property type="term" value="C:membrane"/>
    <property type="evidence" value="ECO:0007669"/>
    <property type="project" value="UniProtKB-SubCell"/>
</dbReference>
<feature type="transmembrane region" description="Helical" evidence="6">
    <location>
        <begin position="99"/>
        <end position="117"/>
    </location>
</feature>
<dbReference type="PANTHER" id="PTHR22911:SF6">
    <property type="entry name" value="SOLUTE CARRIER FAMILY 35 MEMBER G1"/>
    <property type="match status" value="1"/>
</dbReference>
<feature type="domain" description="EamA" evidence="7">
    <location>
        <begin position="149"/>
        <end position="275"/>
    </location>
</feature>
<name>A0A0P1IKV2_9RHOB</name>
<evidence type="ECO:0000259" key="7">
    <source>
        <dbReference type="Pfam" id="PF00892"/>
    </source>
</evidence>
<protein>
    <submittedName>
        <fullName evidence="8">Phosphonate utilization associated putative membrane protein</fullName>
    </submittedName>
</protein>
<evidence type="ECO:0000256" key="3">
    <source>
        <dbReference type="ARBA" id="ARBA00022692"/>
    </source>
</evidence>
<dbReference type="InterPro" id="IPR037185">
    <property type="entry name" value="EmrE-like"/>
</dbReference>
<dbReference type="AlphaFoldDB" id="A0A0P1IKV2"/>
<feature type="transmembrane region" description="Helical" evidence="6">
    <location>
        <begin position="75"/>
        <end position="93"/>
    </location>
</feature>
<keyword evidence="4 6" id="KW-1133">Transmembrane helix</keyword>
<accession>A0A0P1IKV2</accession>
<dbReference type="SUPFAM" id="SSF103481">
    <property type="entry name" value="Multidrug resistance efflux transporter EmrE"/>
    <property type="match status" value="2"/>
</dbReference>
<feature type="transmembrane region" description="Helical" evidence="6">
    <location>
        <begin position="208"/>
        <end position="229"/>
    </location>
</feature>
<evidence type="ECO:0000313" key="8">
    <source>
        <dbReference type="EMBL" id="CUJ82976.1"/>
    </source>
</evidence>
<dbReference type="EMBL" id="CYTW01000001">
    <property type="protein sequence ID" value="CUJ82976.1"/>
    <property type="molecule type" value="Genomic_DNA"/>
</dbReference>
<gene>
    <name evidence="8" type="ORF">PH7735_00213</name>
</gene>
<dbReference type="PANTHER" id="PTHR22911">
    <property type="entry name" value="ACYL-MALONYL CONDENSING ENZYME-RELATED"/>
    <property type="match status" value="1"/>
</dbReference>
<proteinExistence type="inferred from homology"/>
<sequence length="293" mass="30957">MSDNLRGSLAMIISMAAFAVEDALLKFAMQTVPTSIVLMLFGVVGLCLFSGLSVRAREPVLHTAILSPPMLVRSVFELGGRLFFFLALAFSPLSSTTAILQSAPLVVTLGAVLFLGAHVGPRRWVAMGVGFIGVLLILRPTPASFEMASIFAVLATIGFSGRDLATSISPKTMSGNQLGTLGFIVLILAGFVLLPFQGLPSAPMEPLHLAIVAGTTIVGVVAYNTLTLAMRTGDISVVTPFRYSRMLFALVFAVFWFGERPDFLMLAGTILIVGSGLYTLIRSGGKIPSGTKA</sequence>
<dbReference type="RefSeq" id="WP_058309489.1">
    <property type="nucleotide sequence ID" value="NZ_CYTW01000001.1"/>
</dbReference>
<feature type="domain" description="EamA" evidence="7">
    <location>
        <begin position="6"/>
        <end position="138"/>
    </location>
</feature>
<dbReference type="STRING" id="1715693.PH7735_00213"/>
<feature type="transmembrane region" description="Helical" evidence="6">
    <location>
        <begin position="241"/>
        <end position="257"/>
    </location>
</feature>
<dbReference type="Pfam" id="PF00892">
    <property type="entry name" value="EamA"/>
    <property type="match status" value="2"/>
</dbReference>
<comment type="subcellular location">
    <subcellularLocation>
        <location evidence="1">Membrane</location>
        <topology evidence="1">Multi-pass membrane protein</topology>
    </subcellularLocation>
</comment>
<evidence type="ECO:0000256" key="2">
    <source>
        <dbReference type="ARBA" id="ARBA00009853"/>
    </source>
</evidence>
<reference evidence="9" key="1">
    <citation type="submission" date="2015-09" db="EMBL/GenBank/DDBJ databases">
        <authorList>
            <person name="Rodrigo-Torres Lidia"/>
            <person name="Arahal R.David."/>
        </authorList>
    </citation>
    <scope>NUCLEOTIDE SEQUENCE [LARGE SCALE GENOMIC DNA]</scope>
    <source>
        <strain evidence="9">CECT 7735</strain>
    </source>
</reference>
<dbReference type="InterPro" id="IPR000620">
    <property type="entry name" value="EamA_dom"/>
</dbReference>
<comment type="similarity">
    <text evidence="2">Belongs to the drug/metabolite transporter (DMT) superfamily. 10 TMS drug/metabolite exporter (DME) (TC 2.A.7.3) family.</text>
</comment>
<dbReference type="Proteomes" id="UP000051870">
    <property type="component" value="Unassembled WGS sequence"/>
</dbReference>
<evidence type="ECO:0000256" key="6">
    <source>
        <dbReference type="SAM" id="Phobius"/>
    </source>
</evidence>
<keyword evidence="3 6" id="KW-0812">Transmembrane</keyword>
<keyword evidence="5 6" id="KW-0472">Membrane</keyword>
<feature type="transmembrane region" description="Helical" evidence="6">
    <location>
        <begin position="263"/>
        <end position="281"/>
    </location>
</feature>
<organism evidence="8 9">
    <name type="scientific">Shimia thalassica</name>
    <dbReference type="NCBI Taxonomy" id="1715693"/>
    <lineage>
        <taxon>Bacteria</taxon>
        <taxon>Pseudomonadati</taxon>
        <taxon>Pseudomonadota</taxon>
        <taxon>Alphaproteobacteria</taxon>
        <taxon>Rhodobacterales</taxon>
        <taxon>Roseobacteraceae</taxon>
    </lineage>
</organism>
<dbReference type="GeneID" id="83879312"/>
<feature type="transmembrane region" description="Helical" evidence="6">
    <location>
        <begin position="35"/>
        <end position="54"/>
    </location>
</feature>
<keyword evidence="9" id="KW-1185">Reference proteome</keyword>
<dbReference type="Gene3D" id="1.10.3730.20">
    <property type="match status" value="1"/>
</dbReference>
<evidence type="ECO:0000256" key="1">
    <source>
        <dbReference type="ARBA" id="ARBA00004141"/>
    </source>
</evidence>